<dbReference type="AlphaFoldDB" id="A0A2C9D615"/>
<evidence type="ECO:0000313" key="4">
    <source>
        <dbReference type="Proteomes" id="UP000223606"/>
    </source>
</evidence>
<feature type="domain" description="Guanylate cyclase" evidence="2">
    <location>
        <begin position="244"/>
        <end position="376"/>
    </location>
</feature>
<dbReference type="GO" id="GO:0006171">
    <property type="term" value="P:cAMP biosynthetic process"/>
    <property type="evidence" value="ECO:0007669"/>
    <property type="project" value="TreeGrafter"/>
</dbReference>
<dbReference type="EC" id="4.6.1.1" evidence="3"/>
<sequence>MARPQAWTDEDDEVLASIDLAAGKRAAIIRVIVALVFFVAMVVFTVCGLSTRHSVFAVAVLNFLFSLAVLRVVYAGQKARWVPWLIATADAVFLFGIGFLGPWFEHLPAGYRAALVPSWAIFLFLAMTALRAHGGIVFYQTVLFVVSFAVFLWWPNDDIPMPASASNFSHLFSTGANATRVLIVFLTGVILAAGAYSARRSTMNAIRTARERSTLQRFVPTELEHVVSTADLADFPHGRRQRVVALFADLRNFTTLSETLDPGQTANLLNSFRMRAERVISAHGGIIDKFVGDGILVVFGAGEPRSDDAERAVKAAIALVAEVESWNRKRVREGRQSVGIGIGAHIGEVFVGVLGGERRLEFTVIGDAVNVAERLEEMTRKVEMDLVLSGDLLDASGCLTDRSRTWRALDDLHLRGRAMPVPAYALERERSKAFEPVG</sequence>
<dbReference type="InterPro" id="IPR001054">
    <property type="entry name" value="A/G_cyclase"/>
</dbReference>
<dbReference type="Proteomes" id="UP000223606">
    <property type="component" value="Chromosome 1"/>
</dbReference>
<keyword evidence="1" id="KW-0472">Membrane</keyword>
<evidence type="ECO:0000259" key="2">
    <source>
        <dbReference type="PROSITE" id="PS50125"/>
    </source>
</evidence>
<dbReference type="Gene3D" id="3.30.70.1230">
    <property type="entry name" value="Nucleotide cyclase"/>
    <property type="match status" value="1"/>
</dbReference>
<keyword evidence="3" id="KW-0456">Lyase</keyword>
<dbReference type="GO" id="GO:0035556">
    <property type="term" value="P:intracellular signal transduction"/>
    <property type="evidence" value="ECO:0007669"/>
    <property type="project" value="InterPro"/>
</dbReference>
<keyword evidence="1" id="KW-0812">Transmembrane</keyword>
<dbReference type="PANTHER" id="PTHR43081:SF20">
    <property type="entry name" value="TWO-COMPONENT RESPONSE REGULATOR"/>
    <property type="match status" value="1"/>
</dbReference>
<dbReference type="InterPro" id="IPR050697">
    <property type="entry name" value="Adenylyl/Guanylyl_Cyclase_3/4"/>
</dbReference>
<dbReference type="SUPFAM" id="SSF55073">
    <property type="entry name" value="Nucleotide cyclase"/>
    <property type="match status" value="1"/>
</dbReference>
<dbReference type="OrthoDB" id="9789782at2"/>
<feature type="transmembrane region" description="Helical" evidence="1">
    <location>
        <begin position="55"/>
        <end position="74"/>
    </location>
</feature>
<evidence type="ECO:0000256" key="1">
    <source>
        <dbReference type="SAM" id="Phobius"/>
    </source>
</evidence>
<proteinExistence type="predicted"/>
<dbReference type="GO" id="GO:0004016">
    <property type="term" value="F:adenylate cyclase activity"/>
    <property type="evidence" value="ECO:0007669"/>
    <property type="project" value="UniProtKB-EC"/>
</dbReference>
<evidence type="ECO:0000313" key="3">
    <source>
        <dbReference type="EMBL" id="SON55764.1"/>
    </source>
</evidence>
<dbReference type="CDD" id="cd07302">
    <property type="entry name" value="CHD"/>
    <property type="match status" value="1"/>
</dbReference>
<dbReference type="PANTHER" id="PTHR43081">
    <property type="entry name" value="ADENYLATE CYCLASE, TERMINAL-DIFFERENTIATION SPECIFIC-RELATED"/>
    <property type="match status" value="1"/>
</dbReference>
<keyword evidence="4" id="KW-1185">Reference proteome</keyword>
<accession>A0A2C9D615</accession>
<feature type="transmembrane region" description="Helical" evidence="1">
    <location>
        <begin position="175"/>
        <end position="198"/>
    </location>
</feature>
<keyword evidence="1" id="KW-1133">Transmembrane helix</keyword>
<dbReference type="SMART" id="SM00044">
    <property type="entry name" value="CYCc"/>
    <property type="match status" value="1"/>
</dbReference>
<organism evidence="3 4">
    <name type="scientific">Hartmannibacter diazotrophicus</name>
    <dbReference type="NCBI Taxonomy" id="1482074"/>
    <lineage>
        <taxon>Bacteria</taxon>
        <taxon>Pseudomonadati</taxon>
        <taxon>Pseudomonadota</taxon>
        <taxon>Alphaproteobacteria</taxon>
        <taxon>Hyphomicrobiales</taxon>
        <taxon>Pleomorphomonadaceae</taxon>
        <taxon>Hartmannibacter</taxon>
    </lineage>
</organism>
<dbReference type="Pfam" id="PF00211">
    <property type="entry name" value="Guanylate_cyc"/>
    <property type="match status" value="1"/>
</dbReference>
<feature type="transmembrane region" description="Helical" evidence="1">
    <location>
        <begin position="137"/>
        <end position="155"/>
    </location>
</feature>
<reference evidence="4" key="1">
    <citation type="submission" date="2017-09" db="EMBL/GenBank/DDBJ databases">
        <title>Genome sequence of Nannocystis excedens DSM 71.</title>
        <authorList>
            <person name="Blom J."/>
        </authorList>
    </citation>
    <scope>NUCLEOTIDE SEQUENCE [LARGE SCALE GENOMIC DNA]</scope>
    <source>
        <strain evidence="4">type strain: E19</strain>
    </source>
</reference>
<dbReference type="EMBL" id="LT960614">
    <property type="protein sequence ID" value="SON55764.1"/>
    <property type="molecule type" value="Genomic_DNA"/>
</dbReference>
<name>A0A2C9D615_9HYPH</name>
<gene>
    <name evidence="3" type="primary">cyaA_3</name>
    <name evidence="3" type="ORF">HDIA_2223</name>
</gene>
<feature type="transmembrane region" description="Helical" evidence="1">
    <location>
        <begin position="27"/>
        <end position="49"/>
    </location>
</feature>
<dbReference type="InterPro" id="IPR029787">
    <property type="entry name" value="Nucleotide_cyclase"/>
</dbReference>
<feature type="transmembrane region" description="Helical" evidence="1">
    <location>
        <begin position="81"/>
        <end position="104"/>
    </location>
</feature>
<dbReference type="KEGG" id="hdi:HDIA_2223"/>
<feature type="transmembrane region" description="Helical" evidence="1">
    <location>
        <begin position="110"/>
        <end position="130"/>
    </location>
</feature>
<protein>
    <submittedName>
        <fullName evidence="3">Adenylate cyclase 1</fullName>
        <ecNumber evidence="3">4.6.1.1</ecNumber>
    </submittedName>
</protein>
<dbReference type="PROSITE" id="PS50125">
    <property type="entry name" value="GUANYLATE_CYCLASE_2"/>
    <property type="match status" value="1"/>
</dbReference>
<dbReference type="RefSeq" id="WP_099556228.1">
    <property type="nucleotide sequence ID" value="NZ_LT960614.1"/>
</dbReference>